<dbReference type="Proteomes" id="UP000215914">
    <property type="component" value="Chromosome 13"/>
</dbReference>
<evidence type="ECO:0000313" key="7">
    <source>
        <dbReference type="EMBL" id="KAF5771501.1"/>
    </source>
</evidence>
<dbReference type="Pfam" id="PF05055">
    <property type="entry name" value="DUF677"/>
    <property type="match status" value="1"/>
</dbReference>
<dbReference type="EMBL" id="MNCJ02000328">
    <property type="protein sequence ID" value="KAF5771501.1"/>
    <property type="molecule type" value="Genomic_DNA"/>
</dbReference>
<feature type="transmembrane region" description="Helical" evidence="6">
    <location>
        <begin position="204"/>
        <end position="228"/>
    </location>
</feature>
<dbReference type="OMA" id="THESCFR"/>
<evidence type="ECO:0000313" key="8">
    <source>
        <dbReference type="EMBL" id="OTG00073.1"/>
    </source>
</evidence>
<keyword evidence="9" id="KW-1185">Reference proteome</keyword>
<dbReference type="AlphaFoldDB" id="A0A251SNH9"/>
<feature type="transmembrane region" description="Helical" evidence="6">
    <location>
        <begin position="234"/>
        <end position="252"/>
    </location>
</feature>
<comment type="similarity">
    <text evidence="2">Belongs to the UPF0496 family.</text>
</comment>
<keyword evidence="4 6" id="KW-1133">Transmembrane helix</keyword>
<evidence type="ECO:0000256" key="5">
    <source>
        <dbReference type="ARBA" id="ARBA00023136"/>
    </source>
</evidence>
<evidence type="ECO:0000256" key="1">
    <source>
        <dbReference type="ARBA" id="ARBA00004370"/>
    </source>
</evidence>
<dbReference type="PANTHER" id="PTHR31113:SF20">
    <property type="entry name" value="UPF0496 PROTEIN 2-RELATED"/>
    <property type="match status" value="1"/>
</dbReference>
<dbReference type="EMBL" id="CM007902">
    <property type="protein sequence ID" value="OTG00073.1"/>
    <property type="molecule type" value="Genomic_DNA"/>
</dbReference>
<gene>
    <name evidence="8" type="ORF">HannXRQ_Chr13g0386911</name>
    <name evidence="7" type="ORF">HanXRQr2_Chr13g0565661</name>
</gene>
<keyword evidence="3 6" id="KW-0812">Transmembrane</keyword>
<dbReference type="PANTHER" id="PTHR31113">
    <property type="entry name" value="UPF0496 PROTEIN 3-RELATED"/>
    <property type="match status" value="1"/>
</dbReference>
<accession>A0A251SNH9</accession>
<evidence type="ECO:0000256" key="2">
    <source>
        <dbReference type="ARBA" id="ARBA00009074"/>
    </source>
</evidence>
<reference evidence="8" key="2">
    <citation type="submission" date="2017-02" db="EMBL/GenBank/DDBJ databases">
        <title>Sunflower complete genome.</title>
        <authorList>
            <person name="Langlade N."/>
            <person name="Munos S."/>
        </authorList>
    </citation>
    <scope>NUCLEOTIDE SEQUENCE [LARGE SCALE GENOMIC DNA]</scope>
    <source>
        <tissue evidence="8">Leaves</tissue>
    </source>
</reference>
<dbReference type="InParanoid" id="A0A251SNH9"/>
<protein>
    <submittedName>
        <fullName evidence="8">Uncharacterized protein</fullName>
    </submittedName>
</protein>
<dbReference type="Gramene" id="mRNA:HanXRQr2_Chr13g0565661">
    <property type="protein sequence ID" value="mRNA:HanXRQr2_Chr13g0565661"/>
    <property type="gene ID" value="HanXRQr2_Chr13g0565661"/>
</dbReference>
<proteinExistence type="inferred from homology"/>
<reference evidence="7" key="3">
    <citation type="submission" date="2020-06" db="EMBL/GenBank/DDBJ databases">
        <title>Helianthus annuus Genome sequencing and assembly Release 2.</title>
        <authorList>
            <person name="Gouzy J."/>
            <person name="Langlade N."/>
            <person name="Munos S."/>
        </authorList>
    </citation>
    <scope>NUCLEOTIDE SEQUENCE</scope>
    <source>
        <tissue evidence="7">Leaves</tissue>
    </source>
</reference>
<organism evidence="8 9">
    <name type="scientific">Helianthus annuus</name>
    <name type="common">Common sunflower</name>
    <dbReference type="NCBI Taxonomy" id="4232"/>
    <lineage>
        <taxon>Eukaryota</taxon>
        <taxon>Viridiplantae</taxon>
        <taxon>Streptophyta</taxon>
        <taxon>Embryophyta</taxon>
        <taxon>Tracheophyta</taxon>
        <taxon>Spermatophyta</taxon>
        <taxon>Magnoliopsida</taxon>
        <taxon>eudicotyledons</taxon>
        <taxon>Gunneridae</taxon>
        <taxon>Pentapetalae</taxon>
        <taxon>asterids</taxon>
        <taxon>campanulids</taxon>
        <taxon>Asterales</taxon>
        <taxon>Asteraceae</taxon>
        <taxon>Asteroideae</taxon>
        <taxon>Heliantheae alliance</taxon>
        <taxon>Heliantheae</taxon>
        <taxon>Helianthus</taxon>
    </lineage>
</organism>
<keyword evidence="5 6" id="KW-0472">Membrane</keyword>
<dbReference type="GO" id="GO:0016020">
    <property type="term" value="C:membrane"/>
    <property type="evidence" value="ECO:0007669"/>
    <property type="project" value="UniProtKB-SubCell"/>
</dbReference>
<sequence length="368" mass="41803">MFSSISKKMSSIRLKFPFKLKLTGKHKKQSTSRLVSETNVSKEYLDVFRTKSYIDICHKVQSHIGLDNESSSSCDRYIRQFDILCEPEKETMANLAKTFDMHCLILDFLNAGLESWKICEKLLGSVHQAKSNYHRIKRVIKVAERVPKDDQHVEVYKELALYSSLANPLSDFSPEKFPKMHHHLNPLLKRLTTHRTRIKRKRKLIICLKKGVGCALVASYSVLVLALLVLALHGLVGIVTSSGLFACSLGLTNKAKMTHKGLNTGELKRVSVLLDVAAKGIYTLIKDFDTIGSLAGRLHNEVEFGRAVARNCVGNLKSDTLEEVMKEFRVHESRFMEQMEELKDHVYLCLLNVNRSRRALVEEMVPCT</sequence>
<reference evidence="7 9" key="1">
    <citation type="journal article" date="2017" name="Nature">
        <title>The sunflower genome provides insights into oil metabolism, flowering and Asterid evolution.</title>
        <authorList>
            <person name="Badouin H."/>
            <person name="Gouzy J."/>
            <person name="Grassa C.J."/>
            <person name="Murat F."/>
            <person name="Staton S.E."/>
            <person name="Cottret L."/>
            <person name="Lelandais-Briere C."/>
            <person name="Owens G.L."/>
            <person name="Carrere S."/>
            <person name="Mayjonade B."/>
            <person name="Legrand L."/>
            <person name="Gill N."/>
            <person name="Kane N.C."/>
            <person name="Bowers J.E."/>
            <person name="Hubner S."/>
            <person name="Bellec A."/>
            <person name="Berard A."/>
            <person name="Berges H."/>
            <person name="Blanchet N."/>
            <person name="Boniface M.C."/>
            <person name="Brunel D."/>
            <person name="Catrice O."/>
            <person name="Chaidir N."/>
            <person name="Claudel C."/>
            <person name="Donnadieu C."/>
            <person name="Faraut T."/>
            <person name="Fievet G."/>
            <person name="Helmstetter N."/>
            <person name="King M."/>
            <person name="Knapp S.J."/>
            <person name="Lai Z."/>
            <person name="Le Paslier M.C."/>
            <person name="Lippi Y."/>
            <person name="Lorenzon L."/>
            <person name="Mandel J.R."/>
            <person name="Marage G."/>
            <person name="Marchand G."/>
            <person name="Marquand E."/>
            <person name="Bret-Mestries E."/>
            <person name="Morien E."/>
            <person name="Nambeesan S."/>
            <person name="Nguyen T."/>
            <person name="Pegot-Espagnet P."/>
            <person name="Pouilly N."/>
            <person name="Raftis F."/>
            <person name="Sallet E."/>
            <person name="Schiex T."/>
            <person name="Thomas J."/>
            <person name="Vandecasteele C."/>
            <person name="Vares D."/>
            <person name="Vear F."/>
            <person name="Vautrin S."/>
            <person name="Crespi M."/>
            <person name="Mangin B."/>
            <person name="Burke J.M."/>
            <person name="Salse J."/>
            <person name="Munos S."/>
            <person name="Vincourt P."/>
            <person name="Rieseberg L.H."/>
            <person name="Langlade N.B."/>
        </authorList>
    </citation>
    <scope>NUCLEOTIDE SEQUENCE [LARGE SCALE GENOMIC DNA]</scope>
    <source>
        <strain evidence="9">cv. SF193</strain>
        <tissue evidence="7">Leaves</tissue>
    </source>
</reference>
<evidence type="ECO:0000256" key="6">
    <source>
        <dbReference type="SAM" id="Phobius"/>
    </source>
</evidence>
<dbReference type="InterPro" id="IPR007749">
    <property type="entry name" value="DUF677"/>
</dbReference>
<evidence type="ECO:0000256" key="4">
    <source>
        <dbReference type="ARBA" id="ARBA00022989"/>
    </source>
</evidence>
<name>A0A251SNH9_HELAN</name>
<comment type="subcellular location">
    <subcellularLocation>
        <location evidence="1">Membrane</location>
    </subcellularLocation>
</comment>
<evidence type="ECO:0000256" key="3">
    <source>
        <dbReference type="ARBA" id="ARBA00022692"/>
    </source>
</evidence>
<evidence type="ECO:0000313" key="9">
    <source>
        <dbReference type="Proteomes" id="UP000215914"/>
    </source>
</evidence>